<dbReference type="Proteomes" id="UP001055811">
    <property type="component" value="Linkage Group LG07"/>
</dbReference>
<sequence>MEVLFLLLEFCIRLVVLLPACGVILDLRIYDNDDVRRPFHCLAKQSTSGVWANIAKVKNAIHKLGIEQSDILWSNDDGASWNSEFVLDGFFHVAKFRNRLDRATHPISDREFWWLELGF</sequence>
<proteinExistence type="predicted"/>
<protein>
    <submittedName>
        <fullName evidence="1">Uncharacterized protein</fullName>
    </submittedName>
</protein>
<accession>A0ACB9AQK6</accession>
<organism evidence="1 2">
    <name type="scientific">Cichorium intybus</name>
    <name type="common">Chicory</name>
    <dbReference type="NCBI Taxonomy" id="13427"/>
    <lineage>
        <taxon>Eukaryota</taxon>
        <taxon>Viridiplantae</taxon>
        <taxon>Streptophyta</taxon>
        <taxon>Embryophyta</taxon>
        <taxon>Tracheophyta</taxon>
        <taxon>Spermatophyta</taxon>
        <taxon>Magnoliopsida</taxon>
        <taxon>eudicotyledons</taxon>
        <taxon>Gunneridae</taxon>
        <taxon>Pentapetalae</taxon>
        <taxon>asterids</taxon>
        <taxon>campanulids</taxon>
        <taxon>Asterales</taxon>
        <taxon>Asteraceae</taxon>
        <taxon>Cichorioideae</taxon>
        <taxon>Cichorieae</taxon>
        <taxon>Cichoriinae</taxon>
        <taxon>Cichorium</taxon>
    </lineage>
</organism>
<evidence type="ECO:0000313" key="1">
    <source>
        <dbReference type="EMBL" id="KAI3710710.1"/>
    </source>
</evidence>
<name>A0ACB9AQK6_CICIN</name>
<comment type="caution">
    <text evidence="1">The sequence shown here is derived from an EMBL/GenBank/DDBJ whole genome shotgun (WGS) entry which is preliminary data.</text>
</comment>
<reference evidence="2" key="1">
    <citation type="journal article" date="2022" name="Mol. Ecol. Resour.">
        <title>The genomes of chicory, endive, great burdock and yacon provide insights into Asteraceae palaeo-polyploidization history and plant inulin production.</title>
        <authorList>
            <person name="Fan W."/>
            <person name="Wang S."/>
            <person name="Wang H."/>
            <person name="Wang A."/>
            <person name="Jiang F."/>
            <person name="Liu H."/>
            <person name="Zhao H."/>
            <person name="Xu D."/>
            <person name="Zhang Y."/>
        </authorList>
    </citation>
    <scope>NUCLEOTIDE SEQUENCE [LARGE SCALE GENOMIC DNA]</scope>
    <source>
        <strain evidence="2">cv. Punajuju</strain>
    </source>
</reference>
<dbReference type="EMBL" id="CM042015">
    <property type="protein sequence ID" value="KAI3710710.1"/>
    <property type="molecule type" value="Genomic_DNA"/>
</dbReference>
<gene>
    <name evidence="1" type="ORF">L2E82_40499</name>
</gene>
<keyword evidence="2" id="KW-1185">Reference proteome</keyword>
<reference evidence="1 2" key="2">
    <citation type="journal article" date="2022" name="Mol. Ecol. Resour.">
        <title>The genomes of chicory, endive, great burdock and yacon provide insights into Asteraceae paleo-polyploidization history and plant inulin production.</title>
        <authorList>
            <person name="Fan W."/>
            <person name="Wang S."/>
            <person name="Wang H."/>
            <person name="Wang A."/>
            <person name="Jiang F."/>
            <person name="Liu H."/>
            <person name="Zhao H."/>
            <person name="Xu D."/>
            <person name="Zhang Y."/>
        </authorList>
    </citation>
    <scope>NUCLEOTIDE SEQUENCE [LARGE SCALE GENOMIC DNA]</scope>
    <source>
        <strain evidence="2">cv. Punajuju</strain>
        <tissue evidence="1">Leaves</tissue>
    </source>
</reference>
<evidence type="ECO:0000313" key="2">
    <source>
        <dbReference type="Proteomes" id="UP001055811"/>
    </source>
</evidence>